<keyword evidence="5" id="KW-0732">Signal</keyword>
<dbReference type="SUPFAM" id="SSF51126">
    <property type="entry name" value="Pectin lyase-like"/>
    <property type="match status" value="1"/>
</dbReference>
<evidence type="ECO:0000256" key="2">
    <source>
        <dbReference type="ARBA" id="ARBA00004442"/>
    </source>
</evidence>
<evidence type="ECO:0000313" key="10">
    <source>
        <dbReference type="Proteomes" id="UP001529340"/>
    </source>
</evidence>
<dbReference type="Proteomes" id="UP001529340">
    <property type="component" value="Unassembled WGS sequence"/>
</dbReference>
<dbReference type="InterPro" id="IPR006626">
    <property type="entry name" value="PbH1"/>
</dbReference>
<dbReference type="InterPro" id="IPR011050">
    <property type="entry name" value="Pectin_lyase_fold/virulence"/>
</dbReference>
<evidence type="ECO:0000256" key="3">
    <source>
        <dbReference type="ARBA" id="ARBA00004613"/>
    </source>
</evidence>
<reference evidence="10" key="2">
    <citation type="submission" date="2023-06" db="EMBL/GenBank/DDBJ databases">
        <title>Identification and characterization of horizontal gene transfer across gut microbiota members of farm animals based on homology search.</title>
        <authorList>
            <person name="Zeman M."/>
            <person name="Kubasova T."/>
            <person name="Jahodarova E."/>
            <person name="Nykrynova M."/>
            <person name="Rychlik I."/>
        </authorList>
    </citation>
    <scope>NUCLEOTIDE SEQUENCE [LARGE SCALE GENOMIC DNA]</scope>
    <source>
        <strain evidence="10">ET39</strain>
    </source>
</reference>
<evidence type="ECO:0000313" key="9">
    <source>
        <dbReference type="EMBL" id="MDM8158141.1"/>
    </source>
</evidence>
<comment type="caution">
    <text evidence="9">The sequence shown here is derived from an EMBL/GenBank/DDBJ whole genome shotgun (WGS) entry which is preliminary data.</text>
</comment>
<reference evidence="9 10" key="1">
    <citation type="submission" date="2023-06" db="EMBL/GenBank/DDBJ databases">
        <title>Identification and characterization of horizontal gene transfer across gut microbiota members of farm animals based on homology search.</title>
        <authorList>
            <person name="Schwarzerova J."/>
            <person name="Nykrynova M."/>
            <person name="Jureckova K."/>
            <person name="Cejkova D."/>
            <person name="Rychlik I."/>
        </authorList>
    </citation>
    <scope>NUCLEOTIDE SEQUENCE [LARGE SCALE GENOMIC DNA]</scope>
    <source>
        <strain evidence="9 10">ET39</strain>
    </source>
</reference>
<organism evidence="9 10">
    <name type="scientific">Amedibacillus dolichus</name>
    <dbReference type="NCBI Taxonomy" id="31971"/>
    <lineage>
        <taxon>Bacteria</taxon>
        <taxon>Bacillati</taxon>
        <taxon>Bacillota</taxon>
        <taxon>Erysipelotrichia</taxon>
        <taxon>Erysipelotrichales</taxon>
        <taxon>Erysipelotrichaceae</taxon>
        <taxon>Amedibacillus</taxon>
    </lineage>
</organism>
<reference evidence="9 10" key="3">
    <citation type="submission" date="2023-06" db="EMBL/GenBank/DDBJ databases">
        <authorList>
            <person name="Zeman M."/>
            <person name="Kubasova T."/>
            <person name="Jahodarova E."/>
            <person name="Nykrynova M."/>
            <person name="Rychlik I."/>
        </authorList>
    </citation>
    <scope>NUCLEOTIDE SEQUENCE [LARGE SCALE GENOMIC DNA]</scope>
    <source>
        <strain evidence="9 10">ET39</strain>
    </source>
</reference>
<dbReference type="Pfam" id="PF02415">
    <property type="entry name" value="Chlam_PMP"/>
    <property type="match status" value="2"/>
</dbReference>
<keyword evidence="4" id="KW-0964">Secreted</keyword>
<feature type="non-terminal residue" evidence="9">
    <location>
        <position position="563"/>
    </location>
</feature>
<dbReference type="Gene3D" id="2.60.40.1140">
    <property type="entry name" value="Collagen-binding surface protein Cna, B-type domain"/>
    <property type="match status" value="1"/>
</dbReference>
<sequence length="563" mass="60053">AKVEMTGGEITGNKAVIDVVDDPEVTSGEGGGAITLASGAVGTISGGTIHDNYSDLSGGAIQVFASSQLTIQGGEIYGNVAESHGGAICVADTFSSDQETRSVLTIEHAILRDNVARSMFDEEGNSSAPHSPGGGAIYAHEFCEVYLKDGAQLLNNRTESTGNGGAVYICFGGLLQMDGGIIENNTSANHGGAVYLEGADSYAGIDHGNLPDDGYAGGSLMRMNDGRIRNNHAHGNGGGIYAEGDNRVEETWYRGGACLMNGGVITGNQADLQGGGVYLESKEEGERSSSFHMNDGALYFNVAGEDGNTSSAADMAGAELYSEGGNTHFSVRSAEEITSYLHDEENRYVPQEDREVWFDSWYDDYSDQDEMYGKQEERIGSGTHSGRYMSSQTIDRMAYAPQRNTNAYKALILDRSTTLTIAKTVSGEGIQEETYTFTIEAETPAEGGEKYPVAYEGDTENEAIGRLSDGRSYIRLEEGKATIRLKAGEQLTIGSLPVGCKVTVTEDDAGAAKDTTITVSGTEQEATIDEGRRSATVTTITKWENAKEEVQTQVRIENVYEKD</sequence>
<dbReference type="RefSeq" id="WP_289608564.1">
    <property type="nucleotide sequence ID" value="NZ_JAUDCG010000091.1"/>
</dbReference>
<keyword evidence="6" id="KW-0472">Membrane</keyword>
<accession>A0ABT7UEU8</accession>
<feature type="domain" description="DUF7601" evidence="8">
    <location>
        <begin position="418"/>
        <end position="538"/>
    </location>
</feature>
<evidence type="ECO:0000256" key="4">
    <source>
        <dbReference type="ARBA" id="ARBA00022525"/>
    </source>
</evidence>
<dbReference type="InterPro" id="IPR003368">
    <property type="entry name" value="POMP_repeat"/>
</dbReference>
<proteinExistence type="predicted"/>
<gene>
    <name evidence="9" type="ORF">QUV96_10945</name>
</gene>
<dbReference type="EMBL" id="JAUDCG010000091">
    <property type="protein sequence ID" value="MDM8158141.1"/>
    <property type="molecule type" value="Genomic_DNA"/>
</dbReference>
<dbReference type="SMART" id="SM00710">
    <property type="entry name" value="PbH1"/>
    <property type="match status" value="5"/>
</dbReference>
<comment type="subcellular location">
    <subcellularLocation>
        <location evidence="1">Cell envelope</location>
    </subcellularLocation>
    <subcellularLocation>
        <location evidence="2">Cell outer membrane</location>
    </subcellularLocation>
    <subcellularLocation>
        <location evidence="3">Secreted</location>
    </subcellularLocation>
</comment>
<dbReference type="Pfam" id="PF24547">
    <property type="entry name" value="DUF7601"/>
    <property type="match status" value="1"/>
</dbReference>
<evidence type="ECO:0000259" key="8">
    <source>
        <dbReference type="Pfam" id="PF24547"/>
    </source>
</evidence>
<dbReference type="PANTHER" id="PTHR11319:SF35">
    <property type="entry name" value="OUTER MEMBRANE PROTEIN PMPC-RELATED"/>
    <property type="match status" value="1"/>
</dbReference>
<evidence type="ECO:0000256" key="5">
    <source>
        <dbReference type="ARBA" id="ARBA00022729"/>
    </source>
</evidence>
<evidence type="ECO:0000256" key="6">
    <source>
        <dbReference type="ARBA" id="ARBA00023136"/>
    </source>
</evidence>
<keyword evidence="7" id="KW-0998">Cell outer membrane</keyword>
<protein>
    <submittedName>
        <fullName evidence="9">DUF5979 domain-containing protein</fullName>
    </submittedName>
</protein>
<name>A0ABT7UEU8_9FIRM</name>
<feature type="non-terminal residue" evidence="9">
    <location>
        <position position="1"/>
    </location>
</feature>
<evidence type="ECO:0000256" key="7">
    <source>
        <dbReference type="ARBA" id="ARBA00023237"/>
    </source>
</evidence>
<keyword evidence="10" id="KW-1185">Reference proteome</keyword>
<dbReference type="PANTHER" id="PTHR11319">
    <property type="entry name" value="G PROTEIN-COUPLED RECEPTOR-RELATED"/>
    <property type="match status" value="1"/>
</dbReference>
<dbReference type="InterPro" id="IPR055382">
    <property type="entry name" value="DUF7601"/>
</dbReference>
<evidence type="ECO:0000256" key="1">
    <source>
        <dbReference type="ARBA" id="ARBA00004196"/>
    </source>
</evidence>